<organism evidence="22 23">
    <name type="scientific">Cellulomonas chengniuliangii</name>
    <dbReference type="NCBI Taxonomy" id="2968084"/>
    <lineage>
        <taxon>Bacteria</taxon>
        <taxon>Bacillati</taxon>
        <taxon>Actinomycetota</taxon>
        <taxon>Actinomycetes</taxon>
        <taxon>Micrococcales</taxon>
        <taxon>Cellulomonadaceae</taxon>
        <taxon>Cellulomonas</taxon>
    </lineage>
</organism>
<dbReference type="CDD" id="cd16917">
    <property type="entry name" value="HATPase_UhpB-NarQ-NarX-like"/>
    <property type="match status" value="1"/>
</dbReference>
<dbReference type="InterPro" id="IPR011712">
    <property type="entry name" value="Sig_transdc_His_kin_sub3_dim/P"/>
</dbReference>
<feature type="region of interest" description="Disordered" evidence="19">
    <location>
        <begin position="377"/>
        <end position="398"/>
    </location>
</feature>
<dbReference type="Pfam" id="PF13796">
    <property type="entry name" value="Sensor"/>
    <property type="match status" value="1"/>
</dbReference>
<feature type="transmembrane region" description="Helical" evidence="20">
    <location>
        <begin position="169"/>
        <end position="189"/>
    </location>
</feature>
<proteinExistence type="predicted"/>
<dbReference type="Proteomes" id="UP001316189">
    <property type="component" value="Chromosome"/>
</dbReference>
<dbReference type="InterPro" id="IPR005467">
    <property type="entry name" value="His_kinase_dom"/>
</dbReference>
<dbReference type="Gene3D" id="1.20.5.1930">
    <property type="match status" value="1"/>
</dbReference>
<keyword evidence="11" id="KW-0547">Nucleotide-binding</keyword>
<evidence type="ECO:0000256" key="7">
    <source>
        <dbReference type="ARBA" id="ARBA00022490"/>
    </source>
</evidence>
<evidence type="ECO:0000256" key="20">
    <source>
        <dbReference type="SAM" id="Phobius"/>
    </source>
</evidence>
<evidence type="ECO:0000256" key="18">
    <source>
        <dbReference type="ARBA" id="ARBA00030800"/>
    </source>
</evidence>
<comment type="cofactor">
    <cofactor evidence="2">
        <name>[4Fe-4S] cluster</name>
        <dbReference type="ChEBI" id="CHEBI:49883"/>
    </cofactor>
</comment>
<dbReference type="InterPro" id="IPR050482">
    <property type="entry name" value="Sensor_HK_TwoCompSys"/>
</dbReference>
<dbReference type="InterPro" id="IPR004358">
    <property type="entry name" value="Sig_transdc_His_kin-like_C"/>
</dbReference>
<feature type="domain" description="Histidine kinase" evidence="21">
    <location>
        <begin position="342"/>
        <end position="433"/>
    </location>
</feature>
<gene>
    <name evidence="22" type="ORF">NP064_15145</name>
</gene>
<reference evidence="22 23" key="1">
    <citation type="submission" date="2022-07" db="EMBL/GenBank/DDBJ databases">
        <title>Novel species in genus cellulomonas.</title>
        <authorList>
            <person name="Ye L."/>
        </authorList>
    </citation>
    <scope>NUCLEOTIDE SEQUENCE [LARGE SCALE GENOMIC DNA]</scope>
    <source>
        <strain evidence="23">zg-Y338</strain>
    </source>
</reference>
<dbReference type="EC" id="2.7.13.3" evidence="4"/>
<dbReference type="Gene3D" id="3.30.565.10">
    <property type="entry name" value="Histidine kinase-like ATPase, C-terminal domain"/>
    <property type="match status" value="1"/>
</dbReference>
<evidence type="ECO:0000256" key="12">
    <source>
        <dbReference type="ARBA" id="ARBA00022777"/>
    </source>
</evidence>
<dbReference type="PROSITE" id="PS50109">
    <property type="entry name" value="HIS_KIN"/>
    <property type="match status" value="1"/>
</dbReference>
<name>A0ABY5KZ23_9CELL</name>
<dbReference type="Pfam" id="PF02518">
    <property type="entry name" value="HATPase_c"/>
    <property type="match status" value="1"/>
</dbReference>
<dbReference type="PANTHER" id="PTHR24421:SF10">
    <property type="entry name" value="NITRATE_NITRITE SENSOR PROTEIN NARQ"/>
    <property type="match status" value="1"/>
</dbReference>
<evidence type="ECO:0000256" key="13">
    <source>
        <dbReference type="ARBA" id="ARBA00022840"/>
    </source>
</evidence>
<evidence type="ECO:0000256" key="19">
    <source>
        <dbReference type="SAM" id="MobiDB-lite"/>
    </source>
</evidence>
<dbReference type="InterPro" id="IPR036890">
    <property type="entry name" value="HATPase_C_sf"/>
</dbReference>
<keyword evidence="23" id="KW-1185">Reference proteome</keyword>
<dbReference type="SUPFAM" id="SSF55874">
    <property type="entry name" value="ATPase domain of HSP90 chaperone/DNA topoisomerase II/histidine kinase"/>
    <property type="match status" value="1"/>
</dbReference>
<evidence type="ECO:0000259" key="21">
    <source>
        <dbReference type="PROSITE" id="PS50109"/>
    </source>
</evidence>
<sequence>MDTHTADADLVVTRPPAQRRAGIAGRTIDAIEQLVGGFGTSVLALVALLWVAVSAAACVVGVGFWMLPAALRAVRVVADRERSRLSQIGPVVLGPAPLPDGLRDAFRDSSVRRELAWLPCAASLGLALGAIALTLPLNAARDATFALWWMAVPEELRQPSFSGWVVETWPGAIAVTLAGFAWVAVAVGLEPPMARLQAWPGRRLLGPRPGTDLALRVAELTATRAGALDAHAAELRRIERSLHDGTQNRIVAVSVLLGAAQRALLRDPAAAGPLLERAQDAAEQALAELRAVARSILPAVLEDRTLGDALSGLAATSPVPCRLDIADIGRCAASVEATAYFVVAEALTNVVRHSGAQSSVVTVRRDNDRLEVTVQDDGMGGAAERAAGERDRTGGGSGLAGIRRRVQAHDGIFTLTSPVGGPTTLEVTLPCGL</sequence>
<dbReference type="PRINTS" id="PR00344">
    <property type="entry name" value="BCTRLSENSOR"/>
</dbReference>
<keyword evidence="15" id="KW-0902">Two-component regulatory system</keyword>
<keyword evidence="20" id="KW-1133">Transmembrane helix</keyword>
<dbReference type="Pfam" id="PF07730">
    <property type="entry name" value="HisKA_3"/>
    <property type="match status" value="1"/>
</dbReference>
<evidence type="ECO:0000256" key="8">
    <source>
        <dbReference type="ARBA" id="ARBA00022553"/>
    </source>
</evidence>
<evidence type="ECO:0000256" key="14">
    <source>
        <dbReference type="ARBA" id="ARBA00023004"/>
    </source>
</evidence>
<evidence type="ECO:0000256" key="17">
    <source>
        <dbReference type="ARBA" id="ARBA00024827"/>
    </source>
</evidence>
<evidence type="ECO:0000256" key="16">
    <source>
        <dbReference type="ARBA" id="ARBA00023014"/>
    </source>
</evidence>
<keyword evidence="7" id="KW-0963">Cytoplasm</keyword>
<dbReference type="PANTHER" id="PTHR24421">
    <property type="entry name" value="NITRATE/NITRITE SENSOR PROTEIN NARX-RELATED"/>
    <property type="match status" value="1"/>
</dbReference>
<protein>
    <recommendedName>
        <fullName evidence="5">Oxygen sensor histidine kinase NreB</fullName>
        <ecNumber evidence="4">2.7.13.3</ecNumber>
    </recommendedName>
    <alternativeName>
        <fullName evidence="18">Nitrogen regulation protein B</fullName>
    </alternativeName>
</protein>
<evidence type="ECO:0000256" key="3">
    <source>
        <dbReference type="ARBA" id="ARBA00004496"/>
    </source>
</evidence>
<evidence type="ECO:0000256" key="4">
    <source>
        <dbReference type="ARBA" id="ARBA00012438"/>
    </source>
</evidence>
<evidence type="ECO:0000256" key="9">
    <source>
        <dbReference type="ARBA" id="ARBA00022679"/>
    </source>
</evidence>
<keyword evidence="10" id="KW-0479">Metal-binding</keyword>
<evidence type="ECO:0000256" key="1">
    <source>
        <dbReference type="ARBA" id="ARBA00000085"/>
    </source>
</evidence>
<evidence type="ECO:0000256" key="11">
    <source>
        <dbReference type="ARBA" id="ARBA00022741"/>
    </source>
</evidence>
<dbReference type="RefSeq" id="WP_227570030.1">
    <property type="nucleotide sequence ID" value="NZ_CP101988.1"/>
</dbReference>
<comment type="subcellular location">
    <subcellularLocation>
        <location evidence="3">Cytoplasm</location>
    </subcellularLocation>
</comment>
<evidence type="ECO:0000256" key="5">
    <source>
        <dbReference type="ARBA" id="ARBA00017322"/>
    </source>
</evidence>
<dbReference type="InterPro" id="IPR025828">
    <property type="entry name" value="Put_sensor_dom"/>
</dbReference>
<comment type="catalytic activity">
    <reaction evidence="1">
        <text>ATP + protein L-histidine = ADP + protein N-phospho-L-histidine.</text>
        <dbReference type="EC" id="2.7.13.3"/>
    </reaction>
</comment>
<evidence type="ECO:0000256" key="2">
    <source>
        <dbReference type="ARBA" id="ARBA00001966"/>
    </source>
</evidence>
<keyword evidence="13" id="KW-0067">ATP-binding</keyword>
<keyword evidence="14" id="KW-0408">Iron</keyword>
<keyword evidence="8" id="KW-0597">Phosphoprotein</keyword>
<keyword evidence="20" id="KW-0812">Transmembrane</keyword>
<comment type="function">
    <text evidence="17">Member of the two-component regulatory system NreB/NreC involved in the control of dissimilatory nitrate/nitrite reduction in response to oxygen. NreB functions as a direct oxygen sensor histidine kinase which is autophosphorylated, in the absence of oxygen, probably at the conserved histidine residue, and transfers its phosphate group probably to a conserved aspartate residue of NreC. NreB/NreC activates the expression of the nitrate (narGHJI) and nitrite (nir) reductase operons, as well as the putative nitrate transporter gene narT.</text>
</comment>
<accession>A0ABY5KZ23</accession>
<keyword evidence="20" id="KW-0472">Membrane</keyword>
<evidence type="ECO:0000256" key="15">
    <source>
        <dbReference type="ARBA" id="ARBA00023012"/>
    </source>
</evidence>
<dbReference type="SMART" id="SM00387">
    <property type="entry name" value="HATPase_c"/>
    <property type="match status" value="1"/>
</dbReference>
<evidence type="ECO:0000256" key="6">
    <source>
        <dbReference type="ARBA" id="ARBA00022485"/>
    </source>
</evidence>
<keyword evidence="9" id="KW-0808">Transferase</keyword>
<evidence type="ECO:0000313" key="23">
    <source>
        <dbReference type="Proteomes" id="UP001316189"/>
    </source>
</evidence>
<feature type="transmembrane region" description="Helical" evidence="20">
    <location>
        <begin position="115"/>
        <end position="135"/>
    </location>
</feature>
<dbReference type="InterPro" id="IPR003594">
    <property type="entry name" value="HATPase_dom"/>
</dbReference>
<evidence type="ECO:0000256" key="10">
    <source>
        <dbReference type="ARBA" id="ARBA00022723"/>
    </source>
</evidence>
<dbReference type="EMBL" id="CP101988">
    <property type="protein sequence ID" value="UUI75088.1"/>
    <property type="molecule type" value="Genomic_DNA"/>
</dbReference>
<keyword evidence="16" id="KW-0411">Iron-sulfur</keyword>
<feature type="transmembrane region" description="Helical" evidence="20">
    <location>
        <begin position="42"/>
        <end position="67"/>
    </location>
</feature>
<keyword evidence="12" id="KW-0418">Kinase</keyword>
<evidence type="ECO:0000313" key="22">
    <source>
        <dbReference type="EMBL" id="UUI75088.1"/>
    </source>
</evidence>
<keyword evidence="6" id="KW-0004">4Fe-4S</keyword>